<dbReference type="InterPro" id="IPR028055">
    <property type="entry name" value="YidC/Oxa/ALB_C"/>
</dbReference>
<sequence>MFALQPRQLTLARHHYHRPGLPASRRHFIQHFGDGFLDLALALPLPPDFPAYSATIILVTVVSRFVLLPVSIWGKRRVRRAEEIVMPEVEALKPAVAKSVLDEMRAAGLRGTKEELRKMHSERCIKILTAKRKELFKQYKCSPLASIVVPPLSQLPVFVGLTLMFNRLSQDPTPFDSESFLTLTSLAHPDPTMTLPVVLGFLTMANVESGNWVMNAAEKEQRRVTELKEARRIAEGGKPRIHPGKIIKTALRGLSVLRIVIAAMTPGSVALYWTTSAVFGLFQTWVMEWLDARRKRNLVVSAPQPTPARPVMPIPPLPSSHKKATLKSS</sequence>
<comment type="similarity">
    <text evidence="2 6">Belongs to the OXA1/ALB3/YidC family.</text>
</comment>
<dbReference type="GO" id="GO:0032977">
    <property type="term" value="F:membrane insertase activity"/>
    <property type="evidence" value="ECO:0007669"/>
    <property type="project" value="InterPro"/>
</dbReference>
<dbReference type="GO" id="GO:0005743">
    <property type="term" value="C:mitochondrial inner membrane"/>
    <property type="evidence" value="ECO:0007669"/>
    <property type="project" value="TreeGrafter"/>
</dbReference>
<comment type="caution">
    <text evidence="10">The sequence shown here is derived from an EMBL/GenBank/DDBJ whole genome shotgun (WGS) entry which is preliminary data.</text>
</comment>
<dbReference type="CDD" id="cd20069">
    <property type="entry name" value="5TM_Oxa1-like"/>
    <property type="match status" value="1"/>
</dbReference>
<feature type="compositionally biased region" description="Basic residues" evidence="7">
    <location>
        <begin position="320"/>
        <end position="329"/>
    </location>
</feature>
<keyword evidence="4 8" id="KW-1133">Transmembrane helix</keyword>
<evidence type="ECO:0000256" key="6">
    <source>
        <dbReference type="RuleBase" id="RU003945"/>
    </source>
</evidence>
<keyword evidence="3 6" id="KW-0812">Transmembrane</keyword>
<organism evidence="10 11">
    <name type="scientific">Crepidotus variabilis</name>
    <dbReference type="NCBI Taxonomy" id="179855"/>
    <lineage>
        <taxon>Eukaryota</taxon>
        <taxon>Fungi</taxon>
        <taxon>Dikarya</taxon>
        <taxon>Basidiomycota</taxon>
        <taxon>Agaricomycotina</taxon>
        <taxon>Agaricomycetes</taxon>
        <taxon>Agaricomycetidae</taxon>
        <taxon>Agaricales</taxon>
        <taxon>Agaricineae</taxon>
        <taxon>Crepidotaceae</taxon>
        <taxon>Crepidotus</taxon>
    </lineage>
</organism>
<name>A0A9P6JUG0_9AGAR</name>
<evidence type="ECO:0000259" key="9">
    <source>
        <dbReference type="Pfam" id="PF02096"/>
    </source>
</evidence>
<accession>A0A9P6JUG0</accession>
<evidence type="ECO:0000256" key="7">
    <source>
        <dbReference type="SAM" id="MobiDB-lite"/>
    </source>
</evidence>
<dbReference type="GO" id="GO:0033617">
    <property type="term" value="P:mitochondrial respiratory chain complex IV assembly"/>
    <property type="evidence" value="ECO:0007669"/>
    <property type="project" value="TreeGrafter"/>
</dbReference>
<feature type="domain" description="Membrane insertase YidC/Oxa/ALB C-terminal" evidence="9">
    <location>
        <begin position="95"/>
        <end position="287"/>
    </location>
</feature>
<dbReference type="GO" id="GO:0032979">
    <property type="term" value="P:protein insertion into mitochondrial inner membrane from matrix"/>
    <property type="evidence" value="ECO:0007669"/>
    <property type="project" value="TreeGrafter"/>
</dbReference>
<gene>
    <name evidence="10" type="ORF">CPB83DRAFT_803996</name>
</gene>
<dbReference type="EMBL" id="MU157826">
    <property type="protein sequence ID" value="KAF9534227.1"/>
    <property type="molecule type" value="Genomic_DNA"/>
</dbReference>
<reference evidence="10" key="1">
    <citation type="submission" date="2020-11" db="EMBL/GenBank/DDBJ databases">
        <authorList>
            <consortium name="DOE Joint Genome Institute"/>
            <person name="Ahrendt S."/>
            <person name="Riley R."/>
            <person name="Andreopoulos W."/>
            <person name="Labutti K."/>
            <person name="Pangilinan J."/>
            <person name="Ruiz-Duenas F.J."/>
            <person name="Barrasa J.M."/>
            <person name="Sanchez-Garcia M."/>
            <person name="Camarero S."/>
            <person name="Miyauchi S."/>
            <person name="Serrano A."/>
            <person name="Linde D."/>
            <person name="Babiker R."/>
            <person name="Drula E."/>
            <person name="Ayuso-Fernandez I."/>
            <person name="Pacheco R."/>
            <person name="Padilla G."/>
            <person name="Ferreira P."/>
            <person name="Barriuso J."/>
            <person name="Kellner H."/>
            <person name="Castanera R."/>
            <person name="Alfaro M."/>
            <person name="Ramirez L."/>
            <person name="Pisabarro A.G."/>
            <person name="Kuo A."/>
            <person name="Tritt A."/>
            <person name="Lipzen A."/>
            <person name="He G."/>
            <person name="Yan M."/>
            <person name="Ng V."/>
            <person name="Cullen D."/>
            <person name="Martin F."/>
            <person name="Rosso M.-N."/>
            <person name="Henrissat B."/>
            <person name="Hibbett D."/>
            <person name="Martinez A.T."/>
            <person name="Grigoriev I.V."/>
        </authorList>
    </citation>
    <scope>NUCLEOTIDE SEQUENCE</scope>
    <source>
        <strain evidence="10">CBS 506.95</strain>
    </source>
</reference>
<dbReference type="PANTHER" id="PTHR12428">
    <property type="entry name" value="OXA1"/>
    <property type="match status" value="1"/>
</dbReference>
<dbReference type="Pfam" id="PF02096">
    <property type="entry name" value="60KD_IMP"/>
    <property type="match status" value="1"/>
</dbReference>
<dbReference type="OrthoDB" id="2436667at2759"/>
<keyword evidence="5 8" id="KW-0472">Membrane</keyword>
<protein>
    <submittedName>
        <fullName evidence="10">60Kd inner membrane protein-domain-containing protein</fullName>
    </submittedName>
</protein>
<proteinExistence type="inferred from homology"/>
<comment type="subcellular location">
    <subcellularLocation>
        <location evidence="1 6">Membrane</location>
        <topology evidence="1 6">Multi-pass membrane protein</topology>
    </subcellularLocation>
</comment>
<dbReference type="Proteomes" id="UP000807306">
    <property type="component" value="Unassembled WGS sequence"/>
</dbReference>
<dbReference type="AlphaFoldDB" id="A0A9P6JUG0"/>
<keyword evidence="11" id="KW-1185">Reference proteome</keyword>
<evidence type="ECO:0000313" key="10">
    <source>
        <dbReference type="EMBL" id="KAF9534227.1"/>
    </source>
</evidence>
<dbReference type="InterPro" id="IPR001708">
    <property type="entry name" value="YidC/ALB3/OXA1/COX18"/>
</dbReference>
<feature type="transmembrane region" description="Helical" evidence="8">
    <location>
        <begin position="49"/>
        <end position="70"/>
    </location>
</feature>
<evidence type="ECO:0000256" key="5">
    <source>
        <dbReference type="ARBA" id="ARBA00023136"/>
    </source>
</evidence>
<evidence type="ECO:0000256" key="4">
    <source>
        <dbReference type="ARBA" id="ARBA00022989"/>
    </source>
</evidence>
<evidence type="ECO:0000256" key="8">
    <source>
        <dbReference type="SAM" id="Phobius"/>
    </source>
</evidence>
<evidence type="ECO:0000256" key="2">
    <source>
        <dbReference type="ARBA" id="ARBA00009877"/>
    </source>
</evidence>
<dbReference type="PANTHER" id="PTHR12428:SF65">
    <property type="entry name" value="CYTOCHROME C OXIDASE ASSEMBLY PROTEIN COX18, MITOCHONDRIAL"/>
    <property type="match status" value="1"/>
</dbReference>
<evidence type="ECO:0000256" key="3">
    <source>
        <dbReference type="ARBA" id="ARBA00022692"/>
    </source>
</evidence>
<feature type="compositionally biased region" description="Pro residues" evidence="7">
    <location>
        <begin position="304"/>
        <end position="318"/>
    </location>
</feature>
<feature type="region of interest" description="Disordered" evidence="7">
    <location>
        <begin position="303"/>
        <end position="329"/>
    </location>
</feature>
<evidence type="ECO:0000256" key="1">
    <source>
        <dbReference type="ARBA" id="ARBA00004141"/>
    </source>
</evidence>
<evidence type="ECO:0000313" key="11">
    <source>
        <dbReference type="Proteomes" id="UP000807306"/>
    </source>
</evidence>